<evidence type="ECO:0000256" key="3">
    <source>
        <dbReference type="ARBA" id="ARBA00022448"/>
    </source>
</evidence>
<evidence type="ECO:0000313" key="11">
    <source>
        <dbReference type="Proteomes" id="UP000785625"/>
    </source>
</evidence>
<feature type="transmembrane region" description="Helical" evidence="8">
    <location>
        <begin position="301"/>
        <end position="323"/>
    </location>
</feature>
<evidence type="ECO:0000256" key="2">
    <source>
        <dbReference type="ARBA" id="ARBA00008537"/>
    </source>
</evidence>
<feature type="transmembrane region" description="Helical" evidence="8">
    <location>
        <begin position="438"/>
        <end position="457"/>
    </location>
</feature>
<feature type="transmembrane region" description="Helical" evidence="8">
    <location>
        <begin position="12"/>
        <end position="30"/>
    </location>
</feature>
<protein>
    <submittedName>
        <fullName evidence="10">Multidrug efflux MFS transporter</fullName>
    </submittedName>
</protein>
<dbReference type="InterPro" id="IPR036259">
    <property type="entry name" value="MFS_trans_sf"/>
</dbReference>
<keyword evidence="6 8" id="KW-1133">Transmembrane helix</keyword>
<dbReference type="Pfam" id="PF07690">
    <property type="entry name" value="MFS_1"/>
    <property type="match status" value="1"/>
</dbReference>
<dbReference type="NCBIfam" id="TIGR00711">
    <property type="entry name" value="efflux_EmrB"/>
    <property type="match status" value="1"/>
</dbReference>
<evidence type="ECO:0000259" key="9">
    <source>
        <dbReference type="PROSITE" id="PS50850"/>
    </source>
</evidence>
<evidence type="ECO:0000256" key="6">
    <source>
        <dbReference type="ARBA" id="ARBA00022989"/>
    </source>
</evidence>
<dbReference type="InterPro" id="IPR004638">
    <property type="entry name" value="EmrB-like"/>
</dbReference>
<feature type="transmembrane region" description="Helical" evidence="8">
    <location>
        <begin position="268"/>
        <end position="289"/>
    </location>
</feature>
<comment type="caution">
    <text evidence="10">The sequence shown here is derived from an EMBL/GenBank/DDBJ whole genome shotgun (WGS) entry which is preliminary data.</text>
</comment>
<evidence type="ECO:0000313" key="10">
    <source>
        <dbReference type="EMBL" id="MBM6940688.1"/>
    </source>
</evidence>
<dbReference type="Gene3D" id="1.20.1250.20">
    <property type="entry name" value="MFS general substrate transporter like domains"/>
    <property type="match status" value="1"/>
</dbReference>
<feature type="transmembrane region" description="Helical" evidence="8">
    <location>
        <begin position="166"/>
        <end position="186"/>
    </location>
</feature>
<evidence type="ECO:0000256" key="1">
    <source>
        <dbReference type="ARBA" id="ARBA00004651"/>
    </source>
</evidence>
<evidence type="ECO:0000256" key="4">
    <source>
        <dbReference type="ARBA" id="ARBA00022475"/>
    </source>
</evidence>
<feature type="transmembrane region" description="Helical" evidence="8">
    <location>
        <begin position="136"/>
        <end position="154"/>
    </location>
</feature>
<organism evidence="10 11">
    <name type="scientific">Limosilactobacillus coleohominis</name>
    <dbReference type="NCBI Taxonomy" id="181675"/>
    <lineage>
        <taxon>Bacteria</taxon>
        <taxon>Bacillati</taxon>
        <taxon>Bacillota</taxon>
        <taxon>Bacilli</taxon>
        <taxon>Lactobacillales</taxon>
        <taxon>Lactobacillaceae</taxon>
        <taxon>Limosilactobacillus</taxon>
    </lineage>
</organism>
<dbReference type="EMBL" id="JACJKU010000030">
    <property type="protein sequence ID" value="MBM6940688.1"/>
    <property type="molecule type" value="Genomic_DNA"/>
</dbReference>
<dbReference type="PANTHER" id="PTHR42718">
    <property type="entry name" value="MAJOR FACILITATOR SUPERFAMILY MULTIDRUG TRANSPORTER MFSC"/>
    <property type="match status" value="1"/>
</dbReference>
<dbReference type="PANTHER" id="PTHR42718:SF9">
    <property type="entry name" value="MAJOR FACILITATOR SUPERFAMILY MULTIDRUG TRANSPORTER MFSC"/>
    <property type="match status" value="1"/>
</dbReference>
<feature type="transmembrane region" description="Helical" evidence="8">
    <location>
        <begin position="335"/>
        <end position="356"/>
    </location>
</feature>
<feature type="transmembrane region" description="Helical" evidence="8">
    <location>
        <begin position="50"/>
        <end position="72"/>
    </location>
</feature>
<dbReference type="SUPFAM" id="SSF103473">
    <property type="entry name" value="MFS general substrate transporter"/>
    <property type="match status" value="1"/>
</dbReference>
<dbReference type="Proteomes" id="UP000785625">
    <property type="component" value="Unassembled WGS sequence"/>
</dbReference>
<evidence type="ECO:0000256" key="7">
    <source>
        <dbReference type="ARBA" id="ARBA00023136"/>
    </source>
</evidence>
<feature type="transmembrane region" description="Helical" evidence="8">
    <location>
        <begin position="198"/>
        <end position="218"/>
    </location>
</feature>
<keyword evidence="5 8" id="KW-0812">Transmembrane</keyword>
<proteinExistence type="inferred from homology"/>
<feature type="transmembrane region" description="Helical" evidence="8">
    <location>
        <begin position="397"/>
        <end position="418"/>
    </location>
</feature>
<reference evidence="10 11" key="1">
    <citation type="journal article" date="2021" name="Sci. Rep.">
        <title>The distribution of antibiotic resistance genes in chicken gut microbiota commensals.</title>
        <authorList>
            <person name="Juricova H."/>
            <person name="Matiasovicova J."/>
            <person name="Kubasova T."/>
            <person name="Cejkova D."/>
            <person name="Rychlik I."/>
        </authorList>
    </citation>
    <scope>NUCLEOTIDE SEQUENCE [LARGE SCALE GENOMIC DNA]</scope>
    <source>
        <strain evidence="10 11">An574</strain>
    </source>
</reference>
<evidence type="ECO:0000256" key="5">
    <source>
        <dbReference type="ARBA" id="ARBA00022692"/>
    </source>
</evidence>
<keyword evidence="3" id="KW-0813">Transport</keyword>
<dbReference type="InterPro" id="IPR020846">
    <property type="entry name" value="MFS_dom"/>
</dbReference>
<keyword evidence="11" id="KW-1185">Reference proteome</keyword>
<dbReference type="PROSITE" id="PS50850">
    <property type="entry name" value="MFS"/>
    <property type="match status" value="1"/>
</dbReference>
<keyword evidence="4" id="KW-1003">Cell membrane</keyword>
<sequence>MNSQPETISNKTIAAIVATGLMSFCGVIVETSMNIAFPKLMHQFGVTTNIVQWMTSIYLLIVAIIVPLSAILKAKFKTKTLFITAISLFICGVVIDSTAPSFWVLLLGRAIQGIGTGISLPLMFNIIMEQIPKSKLGMMMGFGNLITGIAPAIGPTLGGIITTSLGWRWIFIILLPFLLISLFLGIWGIQQKSPLRQVSLDFISCILIAITFSGMVYGFSNLSAVSVMSWQVGGAILMGLIAMVLLIIRSLHLETPILDFRLFTNHRFAGHVLIFFLTQMCSLGFAFLLPNYIQLVNGNTALTAGLVVMPAGIGGAIFAPIGGRLLDKLGPRKPVMTGAGLMALSIIIFTTITLRMSNQSIMFVYIFYMVGMGCMMGTIMTSALASLPHHQQTQGNAFLNTLQQFAGSLGTSLTAMIVALSQRGGSGANATAIGTQHAFIMLFIFVVMILITIWRVVPKSLRQK</sequence>
<feature type="domain" description="Major facilitator superfamily (MFS) profile" evidence="9">
    <location>
        <begin position="11"/>
        <end position="461"/>
    </location>
</feature>
<comment type="similarity">
    <text evidence="2">Belongs to the major facilitator superfamily. EmrB family.</text>
</comment>
<dbReference type="InterPro" id="IPR011701">
    <property type="entry name" value="MFS"/>
</dbReference>
<dbReference type="CDD" id="cd17503">
    <property type="entry name" value="MFS_LmrB_MDR_like"/>
    <property type="match status" value="1"/>
</dbReference>
<feature type="transmembrane region" description="Helical" evidence="8">
    <location>
        <begin position="101"/>
        <end position="124"/>
    </location>
</feature>
<comment type="subcellular location">
    <subcellularLocation>
        <location evidence="1">Cell membrane</location>
        <topology evidence="1">Multi-pass membrane protein</topology>
    </subcellularLocation>
</comment>
<dbReference type="PRINTS" id="PR01036">
    <property type="entry name" value="TCRTETB"/>
</dbReference>
<name>A0ABS2GXQ9_9LACO</name>
<gene>
    <name evidence="10" type="ORF">H5975_04185</name>
</gene>
<dbReference type="RefSeq" id="WP_204784999.1">
    <property type="nucleotide sequence ID" value="NZ_CALVGD010000087.1"/>
</dbReference>
<keyword evidence="7 8" id="KW-0472">Membrane</keyword>
<feature type="transmembrane region" description="Helical" evidence="8">
    <location>
        <begin position="362"/>
        <end position="385"/>
    </location>
</feature>
<accession>A0ABS2GXQ9</accession>
<dbReference type="Gene3D" id="1.20.1720.10">
    <property type="entry name" value="Multidrug resistance protein D"/>
    <property type="match status" value="1"/>
</dbReference>
<evidence type="ECO:0000256" key="8">
    <source>
        <dbReference type="SAM" id="Phobius"/>
    </source>
</evidence>
<feature type="transmembrane region" description="Helical" evidence="8">
    <location>
        <begin position="230"/>
        <end position="248"/>
    </location>
</feature>